<keyword evidence="3" id="KW-1185">Reference proteome</keyword>
<reference evidence="3" key="1">
    <citation type="submission" date="2013-09" db="EMBL/GenBank/DDBJ databases">
        <title>The Genome Sequence of Anopheles culicifacies species A.</title>
        <authorList>
            <consortium name="The Broad Institute Genomics Platform"/>
            <person name="Neafsey D.E."/>
            <person name="Besansky N."/>
            <person name="Howell P."/>
            <person name="Walton C."/>
            <person name="Young S.K."/>
            <person name="Zeng Q."/>
            <person name="Gargeya S."/>
            <person name="Fitzgerald M."/>
            <person name="Haas B."/>
            <person name="Abouelleil A."/>
            <person name="Allen A.W."/>
            <person name="Alvarado L."/>
            <person name="Arachchi H.M."/>
            <person name="Berlin A.M."/>
            <person name="Chapman S.B."/>
            <person name="Gainer-Dewar J."/>
            <person name="Goldberg J."/>
            <person name="Griggs A."/>
            <person name="Gujja S."/>
            <person name="Hansen M."/>
            <person name="Howarth C."/>
            <person name="Imamovic A."/>
            <person name="Ireland A."/>
            <person name="Larimer J."/>
            <person name="McCowan C."/>
            <person name="Murphy C."/>
            <person name="Pearson M."/>
            <person name="Poon T.W."/>
            <person name="Priest M."/>
            <person name="Roberts A."/>
            <person name="Saif S."/>
            <person name="Shea T."/>
            <person name="Sisk P."/>
            <person name="Sykes S."/>
            <person name="Wortman J."/>
            <person name="Nusbaum C."/>
            <person name="Birren B."/>
        </authorList>
    </citation>
    <scope>NUCLEOTIDE SEQUENCE [LARGE SCALE GENOMIC DNA]</scope>
    <source>
        <strain evidence="3">A-37</strain>
    </source>
</reference>
<name>A0A182MWW6_9DIPT</name>
<dbReference type="EMBL" id="AXCM01017653">
    <property type="status" value="NOT_ANNOTATED_CDS"/>
    <property type="molecule type" value="Genomic_DNA"/>
</dbReference>
<proteinExistence type="predicted"/>
<dbReference type="Proteomes" id="UP000075883">
    <property type="component" value="Unassembled WGS sequence"/>
</dbReference>
<protein>
    <submittedName>
        <fullName evidence="2">Uncharacterized protein</fullName>
    </submittedName>
</protein>
<dbReference type="VEuPathDB" id="VectorBase:ACUA028270"/>
<sequence length="224" mass="25573">MPQVKWTQLPRTCVRYECSADNPPKDKENSASGFSFPPPKPGAPDTVFDCFLWHKFADRSPTVGVLLLAGTRVLEPNLRHPLAQPRQLRYPLQILPVRVAVDLEVGLQHLQLLLGERRPDAFRFVLVVSITAAPICKAWILHITLSSIRANCSPVESCRPQVSHEKQAKWNTRSRAFRTQSEAAIVRQHFEHLAPNVLRMREVKESKKQRDSRSFMNTVNLRII</sequence>
<accession>A0A182MWW6</accession>
<evidence type="ECO:0000256" key="1">
    <source>
        <dbReference type="SAM" id="MobiDB-lite"/>
    </source>
</evidence>
<dbReference type="EnsemblMetazoa" id="ACUA028270-RA">
    <property type="protein sequence ID" value="ACUA028270-PA"/>
    <property type="gene ID" value="ACUA028270"/>
</dbReference>
<reference evidence="2" key="2">
    <citation type="submission" date="2020-05" db="UniProtKB">
        <authorList>
            <consortium name="EnsemblMetazoa"/>
        </authorList>
    </citation>
    <scope>IDENTIFICATION</scope>
    <source>
        <strain evidence="2">A-37</strain>
    </source>
</reference>
<evidence type="ECO:0000313" key="3">
    <source>
        <dbReference type="Proteomes" id="UP000075883"/>
    </source>
</evidence>
<feature type="region of interest" description="Disordered" evidence="1">
    <location>
        <begin position="18"/>
        <end position="38"/>
    </location>
</feature>
<organism evidence="2 3">
    <name type="scientific">Anopheles culicifacies</name>
    <dbReference type="NCBI Taxonomy" id="139723"/>
    <lineage>
        <taxon>Eukaryota</taxon>
        <taxon>Metazoa</taxon>
        <taxon>Ecdysozoa</taxon>
        <taxon>Arthropoda</taxon>
        <taxon>Hexapoda</taxon>
        <taxon>Insecta</taxon>
        <taxon>Pterygota</taxon>
        <taxon>Neoptera</taxon>
        <taxon>Endopterygota</taxon>
        <taxon>Diptera</taxon>
        <taxon>Nematocera</taxon>
        <taxon>Culicoidea</taxon>
        <taxon>Culicidae</taxon>
        <taxon>Anophelinae</taxon>
        <taxon>Anopheles</taxon>
        <taxon>culicifacies species complex</taxon>
    </lineage>
</organism>
<dbReference type="AlphaFoldDB" id="A0A182MWW6"/>
<evidence type="ECO:0000313" key="2">
    <source>
        <dbReference type="EnsemblMetazoa" id="ACUA028270-PA"/>
    </source>
</evidence>